<evidence type="ECO:0000256" key="1">
    <source>
        <dbReference type="SAM" id="Phobius"/>
    </source>
</evidence>
<name>A0ABR5AQ24_9BACL</name>
<keyword evidence="1" id="KW-1133">Transmembrane helix</keyword>
<evidence type="ECO:0000313" key="3">
    <source>
        <dbReference type="Proteomes" id="UP000031967"/>
    </source>
</evidence>
<dbReference type="RefSeq" id="WP_041044780.1">
    <property type="nucleotide sequence ID" value="NZ_JXAK01000001.1"/>
</dbReference>
<reference evidence="2 3" key="1">
    <citation type="submission" date="2014-12" db="EMBL/GenBank/DDBJ databases">
        <title>Draft genome sequence of Paenibacillus kamchatkensis strain B-2647.</title>
        <authorList>
            <person name="Karlyshev A.V."/>
            <person name="Kudryashova E.B."/>
        </authorList>
    </citation>
    <scope>NUCLEOTIDE SEQUENCE [LARGE SCALE GENOMIC DNA]</scope>
    <source>
        <strain evidence="2 3">VKM B-2647</strain>
    </source>
</reference>
<keyword evidence="1" id="KW-0472">Membrane</keyword>
<accession>A0ABR5AQ24</accession>
<proteinExistence type="predicted"/>
<evidence type="ECO:0000313" key="2">
    <source>
        <dbReference type="EMBL" id="KIL42462.1"/>
    </source>
</evidence>
<protein>
    <submittedName>
        <fullName evidence="2">Uncharacterized protein</fullName>
    </submittedName>
</protein>
<organism evidence="2 3">
    <name type="scientific">Gordoniibacillus kamchatkensis</name>
    <dbReference type="NCBI Taxonomy" id="1590651"/>
    <lineage>
        <taxon>Bacteria</taxon>
        <taxon>Bacillati</taxon>
        <taxon>Bacillota</taxon>
        <taxon>Bacilli</taxon>
        <taxon>Bacillales</taxon>
        <taxon>Paenibacillaceae</taxon>
        <taxon>Gordoniibacillus</taxon>
    </lineage>
</organism>
<dbReference type="EMBL" id="JXAK01000001">
    <property type="protein sequence ID" value="KIL42462.1"/>
    <property type="molecule type" value="Genomic_DNA"/>
</dbReference>
<dbReference type="Proteomes" id="UP000031967">
    <property type="component" value="Unassembled WGS sequence"/>
</dbReference>
<sequence length="185" mass="20320">MNNINLLPKVPLLRRFYIPLLMLLVALFVIAGALICTWSYLLAKNNAVIRHDADLAQATVNRLRKEREVDPLTKNTAALAAEIQKLKTSRRDWSPVLDAIIASLPANARMVDANAADLNSVTANCEFSTVTDLADYVAKLQHNPLIAEAAVKDIHRLEKEVAPKASVPFFQASITVKLSAIAQPK</sequence>
<keyword evidence="3" id="KW-1185">Reference proteome</keyword>
<gene>
    <name evidence="2" type="ORF">SD70_00705</name>
</gene>
<keyword evidence="1" id="KW-0812">Transmembrane</keyword>
<feature type="transmembrane region" description="Helical" evidence="1">
    <location>
        <begin position="16"/>
        <end position="41"/>
    </location>
</feature>
<comment type="caution">
    <text evidence="2">The sequence shown here is derived from an EMBL/GenBank/DDBJ whole genome shotgun (WGS) entry which is preliminary data.</text>
</comment>